<organism evidence="1 2">
    <name type="scientific">Aspergillus oryzae (strain ATCC 42149 / RIB 40)</name>
    <name type="common">Yellow koji mold</name>
    <dbReference type="NCBI Taxonomy" id="510516"/>
    <lineage>
        <taxon>Eukaryota</taxon>
        <taxon>Fungi</taxon>
        <taxon>Dikarya</taxon>
        <taxon>Ascomycota</taxon>
        <taxon>Pezizomycotina</taxon>
        <taxon>Eurotiomycetes</taxon>
        <taxon>Eurotiomycetidae</taxon>
        <taxon>Eurotiales</taxon>
        <taxon>Aspergillaceae</taxon>
        <taxon>Aspergillus</taxon>
        <taxon>Aspergillus subgen. Circumdati</taxon>
    </lineage>
</organism>
<dbReference type="RefSeq" id="XP_023090486.1">
    <property type="nucleotide sequence ID" value="XM_023235468.1"/>
</dbReference>
<dbReference type="EMBL" id="AP007157">
    <property type="protein sequence ID" value="BAE58757.1"/>
    <property type="molecule type" value="Genomic_DNA"/>
</dbReference>
<dbReference type="KEGG" id="aor:AO090023000184"/>
<name>Q2UI58_ASPOR</name>
<proteinExistence type="predicted"/>
<dbReference type="EMBL" id="BA000051">
    <property type="protein sequence ID" value="BAE58757.1"/>
    <property type="molecule type" value="Genomic_DNA"/>
</dbReference>
<sequence length="119" mass="13925">MLWLCDALTVFNSIMEDEDYKLEKLPWRLQHVLLRQNNDKLLHSVNVDESLKGTPEKYVSKDEDYWDSDLHDTEEKEVPWHLLKHGNLNSSGVCIYKHSTALHPASLFGYVRMAELLDL</sequence>
<dbReference type="GeneID" id="5993507"/>
<evidence type="ECO:0000313" key="2">
    <source>
        <dbReference type="Proteomes" id="UP000006564"/>
    </source>
</evidence>
<accession>Q2UI58</accession>
<gene>
    <name evidence="1" type="ORF">AO090023000184</name>
</gene>
<keyword evidence="2" id="KW-1185">Reference proteome</keyword>
<dbReference type="VEuPathDB" id="FungiDB:AO090023000184"/>
<dbReference type="HOGENOM" id="CLU_2061007_0_0_1"/>
<dbReference type="AlphaFoldDB" id="Q2UI58"/>
<dbReference type="Proteomes" id="UP000006564">
    <property type="component" value="Chromosome 3"/>
</dbReference>
<evidence type="ECO:0000313" key="1">
    <source>
        <dbReference type="EMBL" id="BAE58757.1"/>
    </source>
</evidence>
<protein>
    <submittedName>
        <fullName evidence="1">DNA, SC023</fullName>
    </submittedName>
</protein>
<reference evidence="1 2" key="1">
    <citation type="journal article" date="2005" name="Nature">
        <title>Genome sequencing and analysis of Aspergillus oryzae.</title>
        <authorList>
            <person name="Machida M."/>
            <person name="Asai K."/>
            <person name="Sano M."/>
            <person name="Tanaka T."/>
            <person name="Kumagai T."/>
            <person name="Terai G."/>
            <person name="Kusumoto K."/>
            <person name="Arima T."/>
            <person name="Akita O."/>
            <person name="Kashiwagi Y."/>
            <person name="Abe K."/>
            <person name="Gomi K."/>
            <person name="Horiuchi H."/>
            <person name="Kitamoto K."/>
            <person name="Kobayashi T."/>
            <person name="Takeuchi M."/>
            <person name="Denning D.W."/>
            <person name="Galagan J.E."/>
            <person name="Nierman W.C."/>
            <person name="Yu J."/>
            <person name="Archer D.B."/>
            <person name="Bennett J.W."/>
            <person name="Bhatnagar D."/>
            <person name="Cleveland T.E."/>
            <person name="Fedorova N.D."/>
            <person name="Gotoh O."/>
            <person name="Horikawa H."/>
            <person name="Hosoyama A."/>
            <person name="Ichinomiya M."/>
            <person name="Igarashi R."/>
            <person name="Iwashita K."/>
            <person name="Juvvadi P.R."/>
            <person name="Kato M."/>
            <person name="Kato Y."/>
            <person name="Kin T."/>
            <person name="Kokubun A."/>
            <person name="Maeda H."/>
            <person name="Maeyama N."/>
            <person name="Maruyama J."/>
            <person name="Nagasaki H."/>
            <person name="Nakajima T."/>
            <person name="Oda K."/>
            <person name="Okada K."/>
            <person name="Paulsen I."/>
            <person name="Sakamoto K."/>
            <person name="Sawano T."/>
            <person name="Takahashi M."/>
            <person name="Takase K."/>
            <person name="Terabayashi Y."/>
            <person name="Wortman J."/>
            <person name="Yamada O."/>
            <person name="Yamagata Y."/>
            <person name="Anazawa H."/>
            <person name="Hata Y."/>
            <person name="Koide Y."/>
            <person name="Komori T."/>
            <person name="Koyama Y."/>
            <person name="Minetoki T."/>
            <person name="Suharnan S."/>
            <person name="Tanaka A."/>
            <person name="Isono K."/>
            <person name="Kuhara S."/>
            <person name="Ogasawara N."/>
            <person name="Kikuchi H."/>
        </authorList>
    </citation>
    <scope>NUCLEOTIDE SEQUENCE [LARGE SCALE GENOMIC DNA]</scope>
    <source>
        <strain evidence="2">ATCC 42149 / RIB 40</strain>
    </source>
</reference>